<keyword evidence="2" id="KW-1185">Reference proteome</keyword>
<sequence>MKPEESYELRPMTRKEYQRLRERRRQRLHRHRQARLRRLRVLKSIRSFRFWTRVTVALFVLLCIAFWARFAFVYDIPSVVEGDLPPGVVAYVTVKPWWFGPPVFDLGQYVPEKVDGASVYDPRQMFLMNLGRYSAVVEQPQFIWTLQR</sequence>
<dbReference type="RefSeq" id="WP_275474662.1">
    <property type="nucleotide sequence ID" value="NZ_CP162940.1"/>
</dbReference>
<organism evidence="1 2">
    <name type="scientific">Alicyclobacillus fastidiosus</name>
    <dbReference type="NCBI Taxonomy" id="392011"/>
    <lineage>
        <taxon>Bacteria</taxon>
        <taxon>Bacillati</taxon>
        <taxon>Bacillota</taxon>
        <taxon>Bacilli</taxon>
        <taxon>Bacillales</taxon>
        <taxon>Alicyclobacillaceae</taxon>
        <taxon>Alicyclobacillus</taxon>
    </lineage>
</organism>
<protein>
    <submittedName>
        <fullName evidence="1">Uncharacterized protein</fullName>
    </submittedName>
</protein>
<evidence type="ECO:0000313" key="2">
    <source>
        <dbReference type="Proteomes" id="UP001579974"/>
    </source>
</evidence>
<accession>A0ABV5AFE5</accession>
<dbReference type="Proteomes" id="UP001579974">
    <property type="component" value="Unassembled WGS sequence"/>
</dbReference>
<name>A0ABV5AFE5_9BACL</name>
<evidence type="ECO:0000313" key="1">
    <source>
        <dbReference type="EMBL" id="MFB5190916.1"/>
    </source>
</evidence>
<proteinExistence type="predicted"/>
<dbReference type="EMBL" id="JBDXSU010000008">
    <property type="protein sequence ID" value="MFB5190916.1"/>
    <property type="molecule type" value="Genomic_DNA"/>
</dbReference>
<gene>
    <name evidence="1" type="ORF">KKP3000_004412</name>
</gene>
<comment type="caution">
    <text evidence="1">The sequence shown here is derived from an EMBL/GenBank/DDBJ whole genome shotgun (WGS) entry which is preliminary data.</text>
</comment>
<reference evidence="1 2" key="1">
    <citation type="journal article" date="2024" name="Int. J. Mol. Sci.">
        <title>Exploration of Alicyclobacillus spp. Genome in Search of Antibiotic Resistance.</title>
        <authorList>
            <person name="Bucka-Kolendo J."/>
            <person name="Kiousi D.E."/>
            <person name="Dekowska A."/>
            <person name="Mikolajczuk-Szczyrba A."/>
            <person name="Karadedos D.M."/>
            <person name="Michael P."/>
            <person name="Galanis A."/>
            <person name="Sokolowska B."/>
        </authorList>
    </citation>
    <scope>NUCLEOTIDE SEQUENCE [LARGE SCALE GENOMIC DNA]</scope>
    <source>
        <strain evidence="1 2">KKP 3000</strain>
    </source>
</reference>